<evidence type="ECO:0000256" key="1">
    <source>
        <dbReference type="SAM" id="MobiDB-lite"/>
    </source>
</evidence>
<feature type="compositionally biased region" description="Polar residues" evidence="1">
    <location>
        <begin position="1"/>
        <end position="12"/>
    </location>
</feature>
<evidence type="ECO:0000313" key="3">
    <source>
        <dbReference type="Proteomes" id="UP000292082"/>
    </source>
</evidence>
<sequence>MSRASLSGSSQKRSVESPRRASSLYHHVRPPNQRSVTPCNLPLLLVMGAERALHAHNYTKTTARAACQREQGPTPSVIVYSAHSSGDHRRAQRSATLTRLQSSQIEQRPDTVARVVGRDLIMFSGAAGDPCMSSHVCSSPRSMNSVSE</sequence>
<feature type="region of interest" description="Disordered" evidence="1">
    <location>
        <begin position="1"/>
        <end position="37"/>
    </location>
</feature>
<reference evidence="2 3" key="1">
    <citation type="submission" date="2019-01" db="EMBL/GenBank/DDBJ databases">
        <title>Draft genome sequences of three monokaryotic isolates of the white-rot basidiomycete fungus Dichomitus squalens.</title>
        <authorList>
            <consortium name="DOE Joint Genome Institute"/>
            <person name="Lopez S.C."/>
            <person name="Andreopoulos B."/>
            <person name="Pangilinan J."/>
            <person name="Lipzen A."/>
            <person name="Riley R."/>
            <person name="Ahrendt S."/>
            <person name="Ng V."/>
            <person name="Barry K."/>
            <person name="Daum C."/>
            <person name="Grigoriev I.V."/>
            <person name="Hilden K.S."/>
            <person name="Makela M.R."/>
            <person name="de Vries R.P."/>
        </authorList>
    </citation>
    <scope>NUCLEOTIDE SEQUENCE [LARGE SCALE GENOMIC DNA]</scope>
    <source>
        <strain evidence="2 3">CBS 464.89</strain>
    </source>
</reference>
<accession>A0A4Q9P9Q5</accession>
<name>A0A4Q9P9Q5_9APHY</name>
<proteinExistence type="predicted"/>
<evidence type="ECO:0000313" key="2">
    <source>
        <dbReference type="EMBL" id="TBU51400.1"/>
    </source>
</evidence>
<dbReference type="EMBL" id="ML145329">
    <property type="protein sequence ID" value="TBU51400.1"/>
    <property type="molecule type" value="Genomic_DNA"/>
</dbReference>
<dbReference type="Proteomes" id="UP000292082">
    <property type="component" value="Unassembled WGS sequence"/>
</dbReference>
<protein>
    <submittedName>
        <fullName evidence="2">Uncharacterized protein</fullName>
    </submittedName>
</protein>
<gene>
    <name evidence="2" type="ORF">BD310DRAFT_353738</name>
</gene>
<keyword evidence="3" id="KW-1185">Reference proteome</keyword>
<organism evidence="2 3">
    <name type="scientific">Dichomitus squalens</name>
    <dbReference type="NCBI Taxonomy" id="114155"/>
    <lineage>
        <taxon>Eukaryota</taxon>
        <taxon>Fungi</taxon>
        <taxon>Dikarya</taxon>
        <taxon>Basidiomycota</taxon>
        <taxon>Agaricomycotina</taxon>
        <taxon>Agaricomycetes</taxon>
        <taxon>Polyporales</taxon>
        <taxon>Polyporaceae</taxon>
        <taxon>Dichomitus</taxon>
    </lineage>
</organism>
<dbReference type="AlphaFoldDB" id="A0A4Q9P9Q5"/>